<name>A0A1C4BQG3_9GAMM</name>
<dbReference type="Proteomes" id="UP000199698">
    <property type="component" value="Unassembled WGS sequence"/>
</dbReference>
<evidence type="ECO:0000256" key="1">
    <source>
        <dbReference type="SAM" id="Phobius"/>
    </source>
</evidence>
<feature type="transmembrane region" description="Helical" evidence="1">
    <location>
        <begin position="67"/>
        <end position="88"/>
    </location>
</feature>
<keyword evidence="3" id="KW-1185">Reference proteome</keyword>
<keyword evidence="1" id="KW-1133">Transmembrane helix</keyword>
<evidence type="ECO:0000313" key="3">
    <source>
        <dbReference type="Proteomes" id="UP000199698"/>
    </source>
</evidence>
<keyword evidence="1" id="KW-0812">Transmembrane</keyword>
<gene>
    <name evidence="2" type="ORF">GA0061080_102329</name>
</gene>
<keyword evidence="1" id="KW-0472">Membrane</keyword>
<dbReference type="EMBL" id="FMBA01000023">
    <property type="protein sequence ID" value="SCC09125.1"/>
    <property type="molecule type" value="Genomic_DNA"/>
</dbReference>
<sequence length="419" mass="46823">MYYHITKHQTPNTKHCQSYALNLLQFYHSRNHTQLLFLSPKPIESLALSVQLPSRILLIFKLLSRSLLVFAISLALLLSFLCSAQVLAGQNGNNRSDAIILPPSKWGEVKFAKPNMKKGYTEYITGRPQEFFGPPNIWHKDRGFLLQSTDPASYHLNFPTTGANNLFFDLVIEGDATDLIWAPVTHAGITAAVTPLTGCDYNQGQYDKSHHRYYNHEGCFVVYRVKLTGPSAIAQGNNDIPAPIAKPNLPQTFELVGKDSGGNEIIKYGFQLRQWFVGRKKVSYYSKQLAWCNGLGYRMSQIKDLTNASSFFYKDEALGNVGGTPSSDNNSYTRVIGGGFLGEWGEVFDYGGSYYTEVDPIYTRVWTSNTHDFPVKTRHGRFAVLFGGYVDHQPCESSDPGGDPYCRGTDEYGAICVTP</sequence>
<dbReference type="AlphaFoldDB" id="A0A1C4BQG3"/>
<proteinExistence type="predicted"/>
<organism evidence="2 3">
    <name type="scientific">Gilliamella intestini</name>
    <dbReference type="NCBI Taxonomy" id="1798183"/>
    <lineage>
        <taxon>Bacteria</taxon>
        <taxon>Pseudomonadati</taxon>
        <taxon>Pseudomonadota</taxon>
        <taxon>Gammaproteobacteria</taxon>
        <taxon>Orbales</taxon>
        <taxon>Orbaceae</taxon>
        <taxon>Gilliamella</taxon>
    </lineage>
</organism>
<protein>
    <submittedName>
        <fullName evidence="2">Uncharacterized protein</fullName>
    </submittedName>
</protein>
<accession>A0A1C4BQG3</accession>
<reference evidence="3" key="1">
    <citation type="submission" date="2016-08" db="EMBL/GenBank/DDBJ databases">
        <authorList>
            <person name="Varghese N."/>
            <person name="Submissions Spin"/>
        </authorList>
    </citation>
    <scope>NUCLEOTIDE SEQUENCE [LARGE SCALE GENOMIC DNA]</scope>
    <source>
        <strain evidence="3">R-53144</strain>
    </source>
</reference>
<evidence type="ECO:0000313" key="2">
    <source>
        <dbReference type="EMBL" id="SCC09125.1"/>
    </source>
</evidence>